<evidence type="ECO:0000256" key="8">
    <source>
        <dbReference type="PIRSR" id="PIRSR016262-2"/>
    </source>
</evidence>
<keyword evidence="2 5" id="KW-0808">Transferase</keyword>
<evidence type="ECO:0000256" key="7">
    <source>
        <dbReference type="PIRSR" id="PIRSR016262-1"/>
    </source>
</evidence>
<comment type="miscellaneous">
    <text evidence="5">In the reaction, the free carboxyl group of octanoic acid is attached via an amide linkage to the epsilon-amino group of a specific lysine residue of lipoyl domains of lipoate-dependent enzymes.</text>
</comment>
<dbReference type="EC" id="2.3.1.181" evidence="5 6"/>
<comment type="similarity">
    <text evidence="5 6">Belongs to the LipB family.</text>
</comment>
<dbReference type="PROSITE" id="PS51733">
    <property type="entry name" value="BPL_LPL_CATALYTIC"/>
    <property type="match status" value="1"/>
</dbReference>
<feature type="binding site" evidence="5 8">
    <location>
        <begin position="159"/>
        <end position="161"/>
    </location>
    <ligand>
        <name>substrate</name>
    </ligand>
</feature>
<keyword evidence="5" id="KW-0963">Cytoplasm</keyword>
<sequence>MAPLPAQRGAHPLSQVFPDLSRVDLGEIEYDTAVTAMQGWVAECRSGTAGDRLFLLSHPPVVTYGSRTSPADLPAATSGLPVVEVDRGGQATYHGPGQIVGYLVANVRERGPADVVRWMEQGIIAALQSLGFPAVRRQTAPGGPSLVGVWTPDDRKIASIGMRIRGGVSSHGFSLNVDPDMTAFDQFVSCGLSDPITSLQVLAEERGDKAPPEAEVRDALAKALGAS</sequence>
<dbReference type="Pfam" id="PF21948">
    <property type="entry name" value="LplA-B_cat"/>
    <property type="match status" value="1"/>
</dbReference>
<dbReference type="Proteomes" id="UP000319818">
    <property type="component" value="Unassembled WGS sequence"/>
</dbReference>
<comment type="catalytic activity">
    <reaction evidence="5 6">
        <text>octanoyl-[ACP] + L-lysyl-[protein] = N(6)-octanoyl-L-lysyl-[protein] + holo-[ACP] + H(+)</text>
        <dbReference type="Rhea" id="RHEA:17665"/>
        <dbReference type="Rhea" id="RHEA-COMP:9636"/>
        <dbReference type="Rhea" id="RHEA-COMP:9685"/>
        <dbReference type="Rhea" id="RHEA-COMP:9752"/>
        <dbReference type="Rhea" id="RHEA-COMP:9928"/>
        <dbReference type="ChEBI" id="CHEBI:15378"/>
        <dbReference type="ChEBI" id="CHEBI:29969"/>
        <dbReference type="ChEBI" id="CHEBI:64479"/>
        <dbReference type="ChEBI" id="CHEBI:78463"/>
        <dbReference type="ChEBI" id="CHEBI:78809"/>
        <dbReference type="EC" id="2.3.1.181"/>
    </reaction>
</comment>
<dbReference type="CDD" id="cd16444">
    <property type="entry name" value="LipB"/>
    <property type="match status" value="1"/>
</dbReference>
<dbReference type="InterPro" id="IPR004143">
    <property type="entry name" value="BPL_LPL_catalytic"/>
</dbReference>
<evidence type="ECO:0000313" key="11">
    <source>
        <dbReference type="EMBL" id="TQM43131.1"/>
    </source>
</evidence>
<evidence type="ECO:0000256" key="2">
    <source>
        <dbReference type="ARBA" id="ARBA00022679"/>
    </source>
</evidence>
<name>A0A543GAL9_9PSEU</name>
<dbReference type="EMBL" id="VFPH01000001">
    <property type="protein sequence ID" value="TQM43131.1"/>
    <property type="molecule type" value="Genomic_DNA"/>
</dbReference>
<feature type="domain" description="BPL/LPL catalytic" evidence="10">
    <location>
        <begin position="47"/>
        <end position="227"/>
    </location>
</feature>
<evidence type="ECO:0000256" key="5">
    <source>
        <dbReference type="HAMAP-Rule" id="MF_00013"/>
    </source>
</evidence>
<evidence type="ECO:0000256" key="6">
    <source>
        <dbReference type="PIRNR" id="PIRNR016262"/>
    </source>
</evidence>
<evidence type="ECO:0000256" key="1">
    <source>
        <dbReference type="ARBA" id="ARBA00004821"/>
    </source>
</evidence>
<organism evidence="11 12">
    <name type="scientific">Pseudonocardia cypriaca</name>
    <dbReference type="NCBI Taxonomy" id="882449"/>
    <lineage>
        <taxon>Bacteria</taxon>
        <taxon>Bacillati</taxon>
        <taxon>Actinomycetota</taxon>
        <taxon>Actinomycetes</taxon>
        <taxon>Pseudonocardiales</taxon>
        <taxon>Pseudonocardiaceae</taxon>
        <taxon>Pseudonocardia</taxon>
    </lineage>
</organism>
<keyword evidence="3 5" id="KW-0012">Acyltransferase</keyword>
<dbReference type="Gene3D" id="3.30.930.10">
    <property type="entry name" value="Bira Bifunctional Protein, Domain 2"/>
    <property type="match status" value="1"/>
</dbReference>
<reference evidence="11 12" key="1">
    <citation type="submission" date="2019-06" db="EMBL/GenBank/DDBJ databases">
        <title>Sequencing the genomes of 1000 actinobacteria strains.</title>
        <authorList>
            <person name="Klenk H.-P."/>
        </authorList>
    </citation>
    <scope>NUCLEOTIDE SEQUENCE [LARGE SCALE GENOMIC DNA]</scope>
    <source>
        <strain evidence="11 12">DSM 45511</strain>
    </source>
</reference>
<gene>
    <name evidence="5" type="primary">lipB</name>
    <name evidence="11" type="ORF">FB388_0472</name>
</gene>
<evidence type="ECO:0000313" key="12">
    <source>
        <dbReference type="Proteomes" id="UP000319818"/>
    </source>
</evidence>
<dbReference type="SUPFAM" id="SSF55681">
    <property type="entry name" value="Class II aaRS and biotin synthetases"/>
    <property type="match status" value="1"/>
</dbReference>
<feature type="binding site" evidence="5 8">
    <location>
        <begin position="172"/>
        <end position="174"/>
    </location>
    <ligand>
        <name>substrate</name>
    </ligand>
</feature>
<comment type="caution">
    <text evidence="11">The sequence shown here is derived from an EMBL/GenBank/DDBJ whole genome shotgun (WGS) entry which is preliminary data.</text>
</comment>
<dbReference type="InterPro" id="IPR020605">
    <property type="entry name" value="Octanoyltransferase_CS"/>
</dbReference>
<dbReference type="GO" id="GO:0033819">
    <property type="term" value="F:lipoyl(octanoyl) transferase activity"/>
    <property type="evidence" value="ECO:0007669"/>
    <property type="project" value="UniProtKB-EC"/>
</dbReference>
<dbReference type="InterPro" id="IPR000544">
    <property type="entry name" value="Octanoyltransferase"/>
</dbReference>
<dbReference type="OrthoDB" id="9787061at2"/>
<dbReference type="AlphaFoldDB" id="A0A543GAL9"/>
<dbReference type="UniPathway" id="UPA00538">
    <property type="reaction ID" value="UER00592"/>
</dbReference>
<dbReference type="GO" id="GO:0005737">
    <property type="term" value="C:cytoplasm"/>
    <property type="evidence" value="ECO:0007669"/>
    <property type="project" value="UniProtKB-SubCell"/>
</dbReference>
<dbReference type="NCBIfam" id="TIGR00214">
    <property type="entry name" value="lipB"/>
    <property type="match status" value="1"/>
</dbReference>
<feature type="site" description="Lowers pKa of active site Cys" evidence="5 9">
    <location>
        <position position="156"/>
    </location>
</feature>
<dbReference type="PANTHER" id="PTHR10993">
    <property type="entry name" value="OCTANOYLTRANSFERASE"/>
    <property type="match status" value="1"/>
</dbReference>
<comment type="function">
    <text evidence="4 5 6">Catalyzes the transfer of endogenously produced octanoic acid from octanoyl-acyl-carrier-protein onto the lipoyl domains of lipoate-dependent enzymes. Lipoyl-ACP can also act as a substrate although octanoyl-ACP is likely to be the physiological substrate.</text>
</comment>
<feature type="binding site" evidence="5 8">
    <location>
        <begin position="87"/>
        <end position="94"/>
    </location>
    <ligand>
        <name>substrate</name>
    </ligand>
</feature>
<dbReference type="PIRSF" id="PIRSF016262">
    <property type="entry name" value="LPLase"/>
    <property type="match status" value="1"/>
</dbReference>
<protein>
    <recommendedName>
        <fullName evidence="5 6">Octanoyltransferase</fullName>
        <ecNumber evidence="5 6">2.3.1.181</ecNumber>
    </recommendedName>
    <alternativeName>
        <fullName evidence="5">Lipoate-protein ligase B</fullName>
    </alternativeName>
    <alternativeName>
        <fullName evidence="5">Lipoyl/octanoyl transferase</fullName>
    </alternativeName>
    <alternativeName>
        <fullName evidence="5">Octanoyl-[acyl-carrier-protein]-protein N-octanoyltransferase</fullName>
    </alternativeName>
</protein>
<evidence type="ECO:0000256" key="3">
    <source>
        <dbReference type="ARBA" id="ARBA00023315"/>
    </source>
</evidence>
<evidence type="ECO:0000256" key="4">
    <source>
        <dbReference type="ARBA" id="ARBA00024732"/>
    </source>
</evidence>
<evidence type="ECO:0000256" key="9">
    <source>
        <dbReference type="PIRSR" id="PIRSR016262-3"/>
    </source>
</evidence>
<comment type="subcellular location">
    <subcellularLocation>
        <location evidence="5">Cytoplasm</location>
    </subcellularLocation>
</comment>
<comment type="pathway">
    <text evidence="1 5 6">Protein modification; protein lipoylation via endogenous pathway; protein N(6)-(lipoyl)lysine from octanoyl-[acyl-carrier-protein]: step 1/2.</text>
</comment>
<dbReference type="HAMAP" id="MF_00013">
    <property type="entry name" value="LipB"/>
    <property type="match status" value="1"/>
</dbReference>
<feature type="active site" description="Acyl-thioester intermediate" evidence="5 7">
    <location>
        <position position="190"/>
    </location>
</feature>
<dbReference type="InterPro" id="IPR045864">
    <property type="entry name" value="aa-tRNA-synth_II/BPL/LPL"/>
</dbReference>
<evidence type="ECO:0000259" key="10">
    <source>
        <dbReference type="PROSITE" id="PS51733"/>
    </source>
</evidence>
<dbReference type="GO" id="GO:0009249">
    <property type="term" value="P:protein lipoylation"/>
    <property type="evidence" value="ECO:0007669"/>
    <property type="project" value="InterPro"/>
</dbReference>
<dbReference type="PANTHER" id="PTHR10993:SF7">
    <property type="entry name" value="LIPOYLTRANSFERASE 2, MITOCHONDRIAL-RELATED"/>
    <property type="match status" value="1"/>
</dbReference>
<accession>A0A543GAL9</accession>
<dbReference type="PROSITE" id="PS01313">
    <property type="entry name" value="LIPB"/>
    <property type="match status" value="1"/>
</dbReference>
<keyword evidence="12" id="KW-1185">Reference proteome</keyword>
<proteinExistence type="inferred from homology"/>